<name>A0A9P8RII6_9PEZI</name>
<dbReference type="RefSeq" id="XP_045953026.1">
    <property type="nucleotide sequence ID" value="XM_046094861.1"/>
</dbReference>
<proteinExistence type="predicted"/>
<comment type="caution">
    <text evidence="2">The sequence shown here is derived from an EMBL/GenBank/DDBJ whole genome shotgun (WGS) entry which is preliminary data.</text>
</comment>
<sequence length="256" mass="27798">MAEGVPRVWDSSSADSRSMSGGTSIQTPEKYTTSRLSHGLDVCNERTPDSIASPALSELFDQSTVSSREATPLTNYAETKVAWGIGPIAESPLMIPRYRKDASESSFDDTESIFATPLELGEEWIRDKDELGVQSWVAHADDNGNYYQEVHSDGNAGQLASSAEADCHDLALQCTPPIAETQTVPRRRRSHADLIGTHSALLPPNDTQQNVPPLIPLGTAQCRSLDLEEGLCAQSDAHAEQTDRDEDSGRLNISQC</sequence>
<dbReference type="Proteomes" id="UP000758603">
    <property type="component" value="Unassembled WGS sequence"/>
</dbReference>
<organism evidence="2 3">
    <name type="scientific">Truncatella angustata</name>
    <dbReference type="NCBI Taxonomy" id="152316"/>
    <lineage>
        <taxon>Eukaryota</taxon>
        <taxon>Fungi</taxon>
        <taxon>Dikarya</taxon>
        <taxon>Ascomycota</taxon>
        <taxon>Pezizomycotina</taxon>
        <taxon>Sordariomycetes</taxon>
        <taxon>Xylariomycetidae</taxon>
        <taxon>Amphisphaeriales</taxon>
        <taxon>Sporocadaceae</taxon>
        <taxon>Truncatella</taxon>
    </lineage>
</organism>
<dbReference type="AlphaFoldDB" id="A0A9P8RII6"/>
<feature type="region of interest" description="Disordered" evidence="1">
    <location>
        <begin position="1"/>
        <end position="39"/>
    </location>
</feature>
<gene>
    <name evidence="2" type="ORF">BKA67DRAFT_106746</name>
</gene>
<dbReference type="EMBL" id="JAGPXC010000010">
    <property type="protein sequence ID" value="KAH6646512.1"/>
    <property type="molecule type" value="Genomic_DNA"/>
</dbReference>
<keyword evidence="3" id="KW-1185">Reference proteome</keyword>
<dbReference type="GeneID" id="70123754"/>
<accession>A0A9P8RII6</accession>
<evidence type="ECO:0000313" key="2">
    <source>
        <dbReference type="EMBL" id="KAH6646512.1"/>
    </source>
</evidence>
<evidence type="ECO:0000256" key="1">
    <source>
        <dbReference type="SAM" id="MobiDB-lite"/>
    </source>
</evidence>
<evidence type="ECO:0000313" key="3">
    <source>
        <dbReference type="Proteomes" id="UP000758603"/>
    </source>
</evidence>
<protein>
    <submittedName>
        <fullName evidence="2">Uncharacterized protein</fullName>
    </submittedName>
</protein>
<feature type="compositionally biased region" description="Low complexity" evidence="1">
    <location>
        <begin position="10"/>
        <end position="24"/>
    </location>
</feature>
<feature type="compositionally biased region" description="Polar residues" evidence="1">
    <location>
        <begin position="25"/>
        <end position="36"/>
    </location>
</feature>
<feature type="region of interest" description="Disordered" evidence="1">
    <location>
        <begin position="235"/>
        <end position="256"/>
    </location>
</feature>
<reference evidence="2" key="1">
    <citation type="journal article" date="2021" name="Nat. Commun.">
        <title>Genetic determinants of endophytism in the Arabidopsis root mycobiome.</title>
        <authorList>
            <person name="Mesny F."/>
            <person name="Miyauchi S."/>
            <person name="Thiergart T."/>
            <person name="Pickel B."/>
            <person name="Atanasova L."/>
            <person name="Karlsson M."/>
            <person name="Huettel B."/>
            <person name="Barry K.W."/>
            <person name="Haridas S."/>
            <person name="Chen C."/>
            <person name="Bauer D."/>
            <person name="Andreopoulos W."/>
            <person name="Pangilinan J."/>
            <person name="LaButti K."/>
            <person name="Riley R."/>
            <person name="Lipzen A."/>
            <person name="Clum A."/>
            <person name="Drula E."/>
            <person name="Henrissat B."/>
            <person name="Kohler A."/>
            <person name="Grigoriev I.V."/>
            <person name="Martin F.M."/>
            <person name="Hacquard S."/>
        </authorList>
    </citation>
    <scope>NUCLEOTIDE SEQUENCE</scope>
    <source>
        <strain evidence="2">MPI-SDFR-AT-0073</strain>
    </source>
</reference>